<dbReference type="Proteomes" id="UP000664521">
    <property type="component" value="Unassembled WGS sequence"/>
</dbReference>
<evidence type="ECO:0000256" key="1">
    <source>
        <dbReference type="SAM" id="MobiDB-lite"/>
    </source>
</evidence>
<evidence type="ECO:0008006" key="4">
    <source>
        <dbReference type="Google" id="ProtNLM"/>
    </source>
</evidence>
<feature type="region of interest" description="Disordered" evidence="1">
    <location>
        <begin position="182"/>
        <end position="203"/>
    </location>
</feature>
<feature type="compositionally biased region" description="Basic and acidic residues" evidence="1">
    <location>
        <begin position="101"/>
        <end position="117"/>
    </location>
</feature>
<dbReference type="GO" id="GO:0005684">
    <property type="term" value="C:U2-type spliceosomal complex"/>
    <property type="evidence" value="ECO:0007669"/>
    <property type="project" value="TreeGrafter"/>
</dbReference>
<protein>
    <recommendedName>
        <fullName evidence="4">Cwf18 pre-mRNA splicing factor</fullName>
    </recommendedName>
</protein>
<gene>
    <name evidence="2" type="ORF">HETSPECPRED_008264</name>
</gene>
<accession>A0A8H3G2R7</accession>
<dbReference type="AlphaFoldDB" id="A0A8H3G2R7"/>
<dbReference type="PANTHER" id="PTHR31551:SF1">
    <property type="entry name" value="COILED-COIL DOMAIN-CONTAINING PROTEIN 12"/>
    <property type="match status" value="1"/>
</dbReference>
<dbReference type="PANTHER" id="PTHR31551">
    <property type="entry name" value="PRE-MRNA-SPLICING FACTOR CWF18"/>
    <property type="match status" value="1"/>
</dbReference>
<feature type="compositionally biased region" description="Polar residues" evidence="1">
    <location>
        <begin position="45"/>
        <end position="65"/>
    </location>
</feature>
<sequence length="203" mass="22840">MASTHTSLDAAATERKARLAKLKSLKRKQPDDTDDADSNSTANTELRTTEAQSNELPSVATTYLSGRNYDPTTRGPKLGFEQAPTESEETLEDRAAQISEETSRKAAEEEKQDKPLDLFKLQPKKPNWDLKRDLAKKMELLDTRTDNAIARLVRERIEGAKKQLGAQDSELGMAGEELVEGMHVRERAEEEDARREREDEDVV</sequence>
<feature type="compositionally biased region" description="Basic and acidic residues" evidence="1">
    <location>
        <begin position="182"/>
        <end position="197"/>
    </location>
</feature>
<dbReference type="InterPro" id="IPR013169">
    <property type="entry name" value="mRNA_splic_Cwf18-like"/>
</dbReference>
<comment type="caution">
    <text evidence="2">The sequence shown here is derived from an EMBL/GenBank/DDBJ whole genome shotgun (WGS) entry which is preliminary data.</text>
</comment>
<evidence type="ECO:0000313" key="2">
    <source>
        <dbReference type="EMBL" id="CAF9932046.1"/>
    </source>
</evidence>
<organism evidence="2 3">
    <name type="scientific">Heterodermia speciosa</name>
    <dbReference type="NCBI Taxonomy" id="116794"/>
    <lineage>
        <taxon>Eukaryota</taxon>
        <taxon>Fungi</taxon>
        <taxon>Dikarya</taxon>
        <taxon>Ascomycota</taxon>
        <taxon>Pezizomycotina</taxon>
        <taxon>Lecanoromycetes</taxon>
        <taxon>OSLEUM clade</taxon>
        <taxon>Lecanoromycetidae</taxon>
        <taxon>Caliciales</taxon>
        <taxon>Physciaceae</taxon>
        <taxon>Heterodermia</taxon>
    </lineage>
</organism>
<dbReference type="EMBL" id="CAJPDS010000061">
    <property type="protein sequence ID" value="CAF9932046.1"/>
    <property type="molecule type" value="Genomic_DNA"/>
</dbReference>
<evidence type="ECO:0000313" key="3">
    <source>
        <dbReference type="Proteomes" id="UP000664521"/>
    </source>
</evidence>
<keyword evidence="3" id="KW-1185">Reference proteome</keyword>
<proteinExistence type="predicted"/>
<feature type="region of interest" description="Disordered" evidence="1">
    <location>
        <begin position="1"/>
        <end position="117"/>
    </location>
</feature>
<name>A0A8H3G2R7_9LECA</name>
<feature type="compositionally biased region" description="Basic residues" evidence="1">
    <location>
        <begin position="18"/>
        <end position="27"/>
    </location>
</feature>
<reference evidence="2" key="1">
    <citation type="submission" date="2021-03" db="EMBL/GenBank/DDBJ databases">
        <authorList>
            <person name="Tagirdzhanova G."/>
        </authorList>
    </citation>
    <scope>NUCLEOTIDE SEQUENCE</scope>
</reference>
<dbReference type="OrthoDB" id="10261348at2759"/>
<dbReference type="GO" id="GO:0071014">
    <property type="term" value="C:post-mRNA release spliceosomal complex"/>
    <property type="evidence" value="ECO:0007669"/>
    <property type="project" value="TreeGrafter"/>
</dbReference>
<dbReference type="Pfam" id="PF08315">
    <property type="entry name" value="cwf18"/>
    <property type="match status" value="1"/>
</dbReference>